<evidence type="ECO:0000256" key="1">
    <source>
        <dbReference type="SAM" id="Phobius"/>
    </source>
</evidence>
<dbReference type="Proteomes" id="UP001206595">
    <property type="component" value="Unassembled WGS sequence"/>
</dbReference>
<feature type="transmembrane region" description="Helical" evidence="1">
    <location>
        <begin position="43"/>
        <end position="67"/>
    </location>
</feature>
<keyword evidence="1" id="KW-1133">Transmembrane helix</keyword>
<dbReference type="EMBL" id="MU620898">
    <property type="protein sequence ID" value="KAI8582899.1"/>
    <property type="molecule type" value="Genomic_DNA"/>
</dbReference>
<reference evidence="2" key="2">
    <citation type="journal article" date="2022" name="Proc. Natl. Acad. Sci. U.S.A.">
        <title>Diploid-dominant life cycles characterize the early evolution of Fungi.</title>
        <authorList>
            <person name="Amses K.R."/>
            <person name="Simmons D.R."/>
            <person name="Longcore J.E."/>
            <person name="Mondo S.J."/>
            <person name="Seto K."/>
            <person name="Jeronimo G.H."/>
            <person name="Bonds A.E."/>
            <person name="Quandt C.A."/>
            <person name="Davis W.J."/>
            <person name="Chang Y."/>
            <person name="Federici B.A."/>
            <person name="Kuo A."/>
            <person name="LaButti K."/>
            <person name="Pangilinan J."/>
            <person name="Andreopoulos W."/>
            <person name="Tritt A."/>
            <person name="Riley R."/>
            <person name="Hundley H."/>
            <person name="Johnson J."/>
            <person name="Lipzen A."/>
            <person name="Barry K."/>
            <person name="Lang B.F."/>
            <person name="Cuomo C.A."/>
            <person name="Buchler N.E."/>
            <person name="Grigoriev I.V."/>
            <person name="Spatafora J.W."/>
            <person name="Stajich J.E."/>
            <person name="James T.Y."/>
        </authorList>
    </citation>
    <scope>NUCLEOTIDE SEQUENCE</scope>
    <source>
        <strain evidence="2">AG</strain>
    </source>
</reference>
<evidence type="ECO:0000313" key="2">
    <source>
        <dbReference type="EMBL" id="KAI8582899.1"/>
    </source>
</evidence>
<reference evidence="2" key="1">
    <citation type="submission" date="2021-06" db="EMBL/GenBank/DDBJ databases">
        <authorList>
            <consortium name="DOE Joint Genome Institute"/>
            <person name="Mondo S.J."/>
            <person name="Amses K.R."/>
            <person name="Simmons D.R."/>
            <person name="Longcore J.E."/>
            <person name="Seto K."/>
            <person name="Alves G.H."/>
            <person name="Bonds A.E."/>
            <person name="Quandt C.A."/>
            <person name="Davis W.J."/>
            <person name="Chang Y."/>
            <person name="Letcher P.M."/>
            <person name="Powell M.J."/>
            <person name="Kuo A."/>
            <person name="Labutti K."/>
            <person name="Pangilinan J."/>
            <person name="Andreopoulos W."/>
            <person name="Tritt A."/>
            <person name="Riley R."/>
            <person name="Hundley H."/>
            <person name="Johnson J."/>
            <person name="Lipzen A."/>
            <person name="Barry K."/>
            <person name="Berbee M.L."/>
            <person name="Buchler N.E."/>
            <person name="Grigoriev I.V."/>
            <person name="Spatafora J.W."/>
            <person name="Stajich J.E."/>
            <person name="James T.Y."/>
        </authorList>
    </citation>
    <scope>NUCLEOTIDE SEQUENCE</scope>
    <source>
        <strain evidence="2">AG</strain>
    </source>
</reference>
<dbReference type="AlphaFoldDB" id="A0AAD5HH98"/>
<evidence type="ECO:0000313" key="3">
    <source>
        <dbReference type="Proteomes" id="UP001206595"/>
    </source>
</evidence>
<name>A0AAD5HH98_UMBRA</name>
<accession>A0AAD5HH98</accession>
<keyword evidence="3" id="KW-1185">Reference proteome</keyword>
<keyword evidence="1" id="KW-0812">Transmembrane</keyword>
<organism evidence="2 3">
    <name type="scientific">Umbelopsis ramanniana AG</name>
    <dbReference type="NCBI Taxonomy" id="1314678"/>
    <lineage>
        <taxon>Eukaryota</taxon>
        <taxon>Fungi</taxon>
        <taxon>Fungi incertae sedis</taxon>
        <taxon>Mucoromycota</taxon>
        <taxon>Mucoromycotina</taxon>
        <taxon>Umbelopsidomycetes</taxon>
        <taxon>Umbelopsidales</taxon>
        <taxon>Umbelopsidaceae</taxon>
        <taxon>Umbelopsis</taxon>
    </lineage>
</organism>
<dbReference type="GeneID" id="75911713"/>
<keyword evidence="1" id="KW-0472">Membrane</keyword>
<proteinExistence type="predicted"/>
<dbReference type="RefSeq" id="XP_051447903.1">
    <property type="nucleotide sequence ID" value="XM_051586365.1"/>
</dbReference>
<gene>
    <name evidence="2" type="ORF">K450DRAFT_225362</name>
</gene>
<protein>
    <submittedName>
        <fullName evidence="2">Uncharacterized protein</fullName>
    </submittedName>
</protein>
<sequence length="73" mass="8588">MQSPIFVLRTRLLTTISSACSRNVKIKYVFPIVKDLFQFKMDYFYLAVVFCCTVGHIFIIFASFFLCMKNRCL</sequence>
<comment type="caution">
    <text evidence="2">The sequence shown here is derived from an EMBL/GenBank/DDBJ whole genome shotgun (WGS) entry which is preliminary data.</text>
</comment>